<proteinExistence type="predicted"/>
<dbReference type="OrthoDB" id="6511194at2759"/>
<dbReference type="EMBL" id="JH971393">
    <property type="protein sequence ID" value="EKM78048.1"/>
    <property type="molecule type" value="Genomic_DNA"/>
</dbReference>
<dbReference type="Proteomes" id="UP000008493">
    <property type="component" value="Unassembled WGS sequence"/>
</dbReference>
<name>K5X4F0_AGABU</name>
<dbReference type="RefSeq" id="XP_007331215.1">
    <property type="nucleotide sequence ID" value="XM_007331153.1"/>
</dbReference>
<dbReference type="InterPro" id="IPR036397">
    <property type="entry name" value="RNaseH_sf"/>
</dbReference>
<evidence type="ECO:0000313" key="2">
    <source>
        <dbReference type="Proteomes" id="UP000008493"/>
    </source>
</evidence>
<dbReference type="PANTHER" id="PTHR35871">
    <property type="entry name" value="EXPRESSED PROTEIN"/>
    <property type="match status" value="1"/>
</dbReference>
<protein>
    <recommendedName>
        <fullName evidence="3">Tc1-like transposase DDE domain-containing protein</fullName>
    </recommendedName>
</protein>
<keyword evidence="2" id="KW-1185">Reference proteome</keyword>
<feature type="non-terminal residue" evidence="1">
    <location>
        <position position="1"/>
    </location>
</feature>
<reference evidence="2" key="1">
    <citation type="journal article" date="2012" name="Proc. Natl. Acad. Sci. U.S.A.">
        <title>Genome sequence of the button mushroom Agaricus bisporus reveals mechanisms governing adaptation to a humic-rich ecological niche.</title>
        <authorList>
            <person name="Morin E."/>
            <person name="Kohler A."/>
            <person name="Baker A.R."/>
            <person name="Foulongne-Oriol M."/>
            <person name="Lombard V."/>
            <person name="Nagy L.G."/>
            <person name="Ohm R.A."/>
            <person name="Patyshakuliyeva A."/>
            <person name="Brun A."/>
            <person name="Aerts A.L."/>
            <person name="Bailey A.M."/>
            <person name="Billette C."/>
            <person name="Coutinho P.M."/>
            <person name="Deakin G."/>
            <person name="Doddapaneni H."/>
            <person name="Floudas D."/>
            <person name="Grimwood J."/>
            <person name="Hilden K."/>
            <person name="Kuees U."/>
            <person name="LaButti K.M."/>
            <person name="Lapidus A."/>
            <person name="Lindquist E.A."/>
            <person name="Lucas S.M."/>
            <person name="Murat C."/>
            <person name="Riley R.W."/>
            <person name="Salamov A.A."/>
            <person name="Schmutz J."/>
            <person name="Subramanian V."/>
            <person name="Woesten H.A.B."/>
            <person name="Xu J."/>
            <person name="Eastwood D.C."/>
            <person name="Foster G.D."/>
            <person name="Sonnenberg A.S."/>
            <person name="Cullen D."/>
            <person name="de Vries R.P."/>
            <person name="Lundell T."/>
            <person name="Hibbett D.S."/>
            <person name="Henrissat B."/>
            <person name="Burton K.S."/>
            <person name="Kerrigan R.W."/>
            <person name="Challen M.P."/>
            <person name="Grigoriev I.V."/>
            <person name="Martin F."/>
        </authorList>
    </citation>
    <scope>NUCLEOTIDE SEQUENCE [LARGE SCALE GENOMIC DNA]</scope>
    <source>
        <strain evidence="2">JB137-S8 / ATCC MYA-4627 / FGSC 10392</strain>
    </source>
</reference>
<dbReference type="AlphaFoldDB" id="K5X4F0"/>
<organism evidence="1 2">
    <name type="scientific">Agaricus bisporus var. burnettii (strain JB137-S8 / ATCC MYA-4627 / FGSC 10392)</name>
    <name type="common">White button mushroom</name>
    <dbReference type="NCBI Taxonomy" id="597362"/>
    <lineage>
        <taxon>Eukaryota</taxon>
        <taxon>Fungi</taxon>
        <taxon>Dikarya</taxon>
        <taxon>Basidiomycota</taxon>
        <taxon>Agaricomycotina</taxon>
        <taxon>Agaricomycetes</taxon>
        <taxon>Agaricomycetidae</taxon>
        <taxon>Agaricales</taxon>
        <taxon>Agaricineae</taxon>
        <taxon>Agaricaceae</taxon>
        <taxon>Agaricus</taxon>
    </lineage>
</organism>
<dbReference type="InParanoid" id="K5X4F0"/>
<dbReference type="HOGENOM" id="CLU_005726_9_2_1"/>
<accession>K5X4F0</accession>
<dbReference type="OMA" id="TAHGHIC"/>
<dbReference type="Gene3D" id="3.30.420.10">
    <property type="entry name" value="Ribonuclease H-like superfamily/Ribonuclease H"/>
    <property type="match status" value="1"/>
</dbReference>
<dbReference type="GeneID" id="18829458"/>
<dbReference type="STRING" id="597362.K5X4F0"/>
<dbReference type="KEGG" id="abp:AGABI1DRAFT42629"/>
<dbReference type="PANTHER" id="PTHR35871:SF1">
    <property type="entry name" value="CXC1-LIKE CYSTEINE CLUSTER ASSOCIATED WITH KDZ TRANSPOSASES DOMAIN-CONTAINING PROTEIN"/>
    <property type="match status" value="1"/>
</dbReference>
<evidence type="ECO:0000313" key="1">
    <source>
        <dbReference type="EMBL" id="EKM78048.1"/>
    </source>
</evidence>
<gene>
    <name evidence="1" type="ORF">AGABI1DRAFT_42629</name>
</gene>
<sequence>CMQRVLSLQEDFQNEKPLLQLIIEQAGHKCLFLPKYHCELNPIEMVWAQTKQR</sequence>
<evidence type="ECO:0008006" key="3">
    <source>
        <dbReference type="Google" id="ProtNLM"/>
    </source>
</evidence>
<dbReference type="GO" id="GO:0003676">
    <property type="term" value="F:nucleic acid binding"/>
    <property type="evidence" value="ECO:0007669"/>
    <property type="project" value="InterPro"/>
</dbReference>